<reference evidence="1" key="1">
    <citation type="journal article" date="2020" name="Nature">
        <title>Giant virus diversity and host interactions through global metagenomics.</title>
        <authorList>
            <person name="Schulz F."/>
            <person name="Roux S."/>
            <person name="Paez-Espino D."/>
            <person name="Jungbluth S."/>
            <person name="Walsh D.A."/>
            <person name="Denef V.J."/>
            <person name="McMahon K.D."/>
            <person name="Konstantinidis K.T."/>
            <person name="Eloe-Fadrosh E.A."/>
            <person name="Kyrpides N.C."/>
            <person name="Woyke T."/>
        </authorList>
    </citation>
    <scope>NUCLEOTIDE SEQUENCE</scope>
    <source>
        <strain evidence="1">GVMAG-M-3300021343-4</strain>
    </source>
</reference>
<protein>
    <submittedName>
        <fullName evidence="1">Uncharacterized protein</fullName>
    </submittedName>
</protein>
<organism evidence="1">
    <name type="scientific">viral metagenome</name>
    <dbReference type="NCBI Taxonomy" id="1070528"/>
    <lineage>
        <taxon>unclassified sequences</taxon>
        <taxon>metagenomes</taxon>
        <taxon>organismal metagenomes</taxon>
    </lineage>
</organism>
<dbReference type="AlphaFoldDB" id="A0A6C0CLY9"/>
<dbReference type="EMBL" id="MN739436">
    <property type="protein sequence ID" value="QHT04699.1"/>
    <property type="molecule type" value="Genomic_DNA"/>
</dbReference>
<evidence type="ECO:0000313" key="1">
    <source>
        <dbReference type="EMBL" id="QHT04699.1"/>
    </source>
</evidence>
<sequence length="77" mass="9446">MDQTQNQNFIYLPCRDILYNKNQIRNIRCDSEAKICVLHTNTYETFPNYGCSYNDILDFRKELLKYDKMYYDPYRPI</sequence>
<name>A0A6C0CLY9_9ZZZZ</name>
<proteinExistence type="predicted"/>
<accession>A0A6C0CLY9</accession>